<reference evidence="3" key="1">
    <citation type="submission" date="2010-08" db="EMBL/GenBank/DDBJ databases">
        <title>Complete sequence of Fibrobacter succinogenes subsp. succinogenes S85.</title>
        <authorList>
            <person name="Durkin A.S."/>
            <person name="Nelson K.E."/>
            <person name="Morrison M."/>
            <person name="Forsberg C.W."/>
            <person name="Wilson D.B."/>
            <person name="Russell J.B."/>
            <person name="Cann I.K.O."/>
            <person name="Mackie R.I."/>
            <person name="White B.A."/>
        </authorList>
    </citation>
    <scope>NUCLEOTIDE SEQUENCE [LARGE SCALE GENOMIC DNA]</scope>
    <source>
        <strain evidence="3">ATCC 19169 / S85</strain>
    </source>
</reference>
<evidence type="ECO:0000313" key="2">
    <source>
        <dbReference type="EMBL" id="ADL25380.1"/>
    </source>
</evidence>
<sequence>MKSGDFCEISPFFSFSTFGLFTFPYLAPIIWRLR</sequence>
<keyword evidence="1" id="KW-1133">Transmembrane helix</keyword>
<dbReference type="Proteomes" id="UP000000517">
    <property type="component" value="Chromosome"/>
</dbReference>
<keyword evidence="1" id="KW-0472">Membrane</keyword>
<dbReference type="AlphaFoldDB" id="D9SB79"/>
<gene>
    <name evidence="2" type="ordered locus">FSU_1827</name>
</gene>
<dbReference type="HOGENOM" id="CLU_3373883_0_0_0"/>
<feature type="transmembrane region" description="Helical" evidence="1">
    <location>
        <begin position="12"/>
        <end position="31"/>
    </location>
</feature>
<evidence type="ECO:0000313" key="3">
    <source>
        <dbReference type="Proteomes" id="UP000000517"/>
    </source>
</evidence>
<organism evidence="2 3">
    <name type="scientific">Fibrobacter succinogenes (strain ATCC 19169 / S85)</name>
    <dbReference type="NCBI Taxonomy" id="59374"/>
    <lineage>
        <taxon>Bacteria</taxon>
        <taxon>Pseudomonadati</taxon>
        <taxon>Fibrobacterota</taxon>
        <taxon>Fibrobacteria</taxon>
        <taxon>Fibrobacterales</taxon>
        <taxon>Fibrobacteraceae</taxon>
        <taxon>Fibrobacter</taxon>
    </lineage>
</organism>
<dbReference type="KEGG" id="fsc:FSU_1827"/>
<protein>
    <submittedName>
        <fullName evidence="2">Uncharacterized protein</fullName>
    </submittedName>
</protein>
<accession>D9SB79</accession>
<dbReference type="EMBL" id="CP002158">
    <property type="protein sequence ID" value="ADL25380.1"/>
    <property type="molecule type" value="Genomic_DNA"/>
</dbReference>
<evidence type="ECO:0000256" key="1">
    <source>
        <dbReference type="SAM" id="Phobius"/>
    </source>
</evidence>
<name>D9SB79_FIBSS</name>
<keyword evidence="1" id="KW-0812">Transmembrane</keyword>
<proteinExistence type="predicted"/>